<proteinExistence type="predicted"/>
<evidence type="ECO:0000313" key="2">
    <source>
        <dbReference type="Proteomes" id="UP000066042"/>
    </source>
</evidence>
<reference evidence="1 2" key="1">
    <citation type="journal article" date="2016" name="Genome Announc.">
        <title>Complete genome sequence of the hyperthermophilic and piezophilic archaeon Thermococcus barophilus Ch5, capable of growth at the expense of hydrogenogenesis from carbon monoxide and formate.</title>
        <authorList>
            <person name="Oger P."/>
            <person name="Sokolova T.G."/>
            <person name="Kozhevnikova D.A."/>
            <person name="Taranov E.A."/>
            <person name="Vannier P."/>
            <person name="Lee H.S."/>
            <person name="Kwon K.K."/>
            <person name="Kang S.G."/>
            <person name="Lee J.H."/>
            <person name="Bonch-Osmolovskaya E.A."/>
            <person name="Lebedinsky A.V."/>
        </authorList>
    </citation>
    <scope>NUCLEOTIDE SEQUENCE [LARGE SCALE GENOMIC DNA]</scope>
    <source>
        <strain evidence="2">Ch5</strain>
    </source>
</reference>
<accession>A0A0S1X8Y9</accession>
<dbReference type="EMBL" id="CP013050">
    <property type="protein sequence ID" value="ALM74262.1"/>
    <property type="molecule type" value="Genomic_DNA"/>
</dbReference>
<protein>
    <submittedName>
        <fullName evidence="1">Uncharacterized protein</fullName>
    </submittedName>
</protein>
<dbReference type="STRING" id="55802.TBCH5v1_0284"/>
<organism evidence="1 2">
    <name type="scientific">Thermococcus barophilus</name>
    <dbReference type="NCBI Taxonomy" id="55802"/>
    <lineage>
        <taxon>Archaea</taxon>
        <taxon>Methanobacteriati</taxon>
        <taxon>Methanobacteriota</taxon>
        <taxon>Thermococci</taxon>
        <taxon>Thermococcales</taxon>
        <taxon>Thermococcaceae</taxon>
        <taxon>Thermococcus</taxon>
    </lineage>
</organism>
<sequence>MWPKDHNIKHLRAMREAFSSDTRDPVRTLKAAGIDITEELEELRNIIAEISGKKLKKTKKAKRRKQLTVLKSGQVQNSTEFDTSQGEELRVEAQKLLGILQGLKFANYSTEAVERAVEGLENELSALLENPKENLGLIGLYSTVVYLLREGKFEKLEKFLREL</sequence>
<gene>
    <name evidence="1" type="ORF">TBCH5v1_0284</name>
</gene>
<dbReference type="Proteomes" id="UP000066042">
    <property type="component" value="Chromosome"/>
</dbReference>
<evidence type="ECO:0000313" key="1">
    <source>
        <dbReference type="EMBL" id="ALM74262.1"/>
    </source>
</evidence>
<dbReference type="PATRIC" id="fig|55802.8.peg.281"/>
<name>A0A0S1X8Y9_THEBA</name>
<dbReference type="AlphaFoldDB" id="A0A0S1X8Y9"/>